<dbReference type="RefSeq" id="XP_033529030.1">
    <property type="nucleotide sequence ID" value="XM_033671967.1"/>
</dbReference>
<evidence type="ECO:0000313" key="2">
    <source>
        <dbReference type="EMBL" id="KAF2134643.1"/>
    </source>
</evidence>
<protein>
    <recommendedName>
        <fullName evidence="4">Cell wall protein</fullName>
    </recommendedName>
</protein>
<feature type="signal peptide" evidence="1">
    <location>
        <begin position="1"/>
        <end position="25"/>
    </location>
</feature>
<dbReference type="OrthoDB" id="3860394at2759"/>
<dbReference type="Proteomes" id="UP000799771">
    <property type="component" value="Unassembled WGS sequence"/>
</dbReference>
<name>A0A6A6ATV9_9PLEO</name>
<evidence type="ECO:0000256" key="1">
    <source>
        <dbReference type="SAM" id="SignalP"/>
    </source>
</evidence>
<gene>
    <name evidence="2" type="ORF">P153DRAFT_402409</name>
</gene>
<accession>A0A6A6ATV9</accession>
<dbReference type="AlphaFoldDB" id="A0A6A6ATV9"/>
<organism evidence="2 3">
    <name type="scientific">Dothidotthia symphoricarpi CBS 119687</name>
    <dbReference type="NCBI Taxonomy" id="1392245"/>
    <lineage>
        <taxon>Eukaryota</taxon>
        <taxon>Fungi</taxon>
        <taxon>Dikarya</taxon>
        <taxon>Ascomycota</taxon>
        <taxon>Pezizomycotina</taxon>
        <taxon>Dothideomycetes</taxon>
        <taxon>Pleosporomycetidae</taxon>
        <taxon>Pleosporales</taxon>
        <taxon>Dothidotthiaceae</taxon>
        <taxon>Dothidotthia</taxon>
    </lineage>
</organism>
<reference evidence="2" key="1">
    <citation type="journal article" date="2020" name="Stud. Mycol.">
        <title>101 Dothideomycetes genomes: a test case for predicting lifestyles and emergence of pathogens.</title>
        <authorList>
            <person name="Haridas S."/>
            <person name="Albert R."/>
            <person name="Binder M."/>
            <person name="Bloem J."/>
            <person name="Labutti K."/>
            <person name="Salamov A."/>
            <person name="Andreopoulos B."/>
            <person name="Baker S."/>
            <person name="Barry K."/>
            <person name="Bills G."/>
            <person name="Bluhm B."/>
            <person name="Cannon C."/>
            <person name="Castanera R."/>
            <person name="Culley D."/>
            <person name="Daum C."/>
            <person name="Ezra D."/>
            <person name="Gonzalez J."/>
            <person name="Henrissat B."/>
            <person name="Kuo A."/>
            <person name="Liang C."/>
            <person name="Lipzen A."/>
            <person name="Lutzoni F."/>
            <person name="Magnuson J."/>
            <person name="Mondo S."/>
            <person name="Nolan M."/>
            <person name="Ohm R."/>
            <person name="Pangilinan J."/>
            <person name="Park H.-J."/>
            <person name="Ramirez L."/>
            <person name="Alfaro M."/>
            <person name="Sun H."/>
            <person name="Tritt A."/>
            <person name="Yoshinaga Y."/>
            <person name="Zwiers L.-H."/>
            <person name="Turgeon B."/>
            <person name="Goodwin S."/>
            <person name="Spatafora J."/>
            <person name="Crous P."/>
            <person name="Grigoriev I."/>
        </authorList>
    </citation>
    <scope>NUCLEOTIDE SEQUENCE</scope>
    <source>
        <strain evidence="2">CBS 119687</strain>
    </source>
</reference>
<keyword evidence="1" id="KW-0732">Signal</keyword>
<dbReference type="EMBL" id="ML977497">
    <property type="protein sequence ID" value="KAF2134643.1"/>
    <property type="molecule type" value="Genomic_DNA"/>
</dbReference>
<keyword evidence="3" id="KW-1185">Reference proteome</keyword>
<evidence type="ECO:0000313" key="3">
    <source>
        <dbReference type="Proteomes" id="UP000799771"/>
    </source>
</evidence>
<evidence type="ECO:0008006" key="4">
    <source>
        <dbReference type="Google" id="ProtNLM"/>
    </source>
</evidence>
<proteinExistence type="predicted"/>
<dbReference type="GeneID" id="54412399"/>
<feature type="chain" id="PRO_5025341215" description="Cell wall protein" evidence="1">
    <location>
        <begin position="26"/>
        <end position="275"/>
    </location>
</feature>
<sequence length="275" mass="28863">MLSAPRQVLTTMLATGIILAPLALATSPAFQDLADLRTVINAAAAQIGDANNPNRGFGFGFGASGQMDTADLVNNITTSILRGKFQLDTNQTSWLLPPPTTPPSTNITTPPPPTLPLTSSIPLPTTLPTSLPTLNTNTTTDLSPPYTDYISSLPNLSASLTTLGRAWHREMNSPVRDAIASLQQGISTLQVAMLQSELLGTAAVLRTIRASAALESAQEAWGRSLNLPGRGSAGAGDVVVVVRRDADGGGQGKRPLPAKGGYYTHQELWGRKFVA</sequence>